<dbReference type="Gene3D" id="3.40.710.10">
    <property type="entry name" value="DD-peptidase/beta-lactamase superfamily"/>
    <property type="match status" value="1"/>
</dbReference>
<dbReference type="Gene3D" id="3.90.1310.10">
    <property type="entry name" value="Penicillin-binding protein 2a (Domain 2)"/>
    <property type="match status" value="1"/>
</dbReference>
<comment type="function">
    <text evidence="16">Catalyzes cross-linking of the peptidoglycan cell wall at the division septum.</text>
</comment>
<dbReference type="InterPro" id="IPR005311">
    <property type="entry name" value="PBP_dimer"/>
</dbReference>
<evidence type="ECO:0000256" key="16">
    <source>
        <dbReference type="HAMAP-Rule" id="MF_02080"/>
    </source>
</evidence>
<evidence type="ECO:0000259" key="17">
    <source>
        <dbReference type="Pfam" id="PF00905"/>
    </source>
</evidence>
<dbReference type="GO" id="GO:0071555">
    <property type="term" value="P:cell wall organization"/>
    <property type="evidence" value="ECO:0007669"/>
    <property type="project" value="UniProtKB-KW"/>
</dbReference>
<accession>I3CH60</accession>
<evidence type="ECO:0000256" key="9">
    <source>
        <dbReference type="ARBA" id="ARBA00022960"/>
    </source>
</evidence>
<protein>
    <recommendedName>
        <fullName evidence="16">Peptidoglycan D,D-transpeptidase FtsI</fullName>
        <ecNumber evidence="16">3.4.16.4</ecNumber>
    </recommendedName>
    <alternativeName>
        <fullName evidence="16">Penicillin-binding protein 3</fullName>
        <shortName evidence="16">PBP-3</shortName>
    </alternativeName>
</protein>
<dbReference type="InterPro" id="IPR036138">
    <property type="entry name" value="PBP_dimer_sf"/>
</dbReference>
<evidence type="ECO:0000256" key="11">
    <source>
        <dbReference type="ARBA" id="ARBA00022989"/>
    </source>
</evidence>
<dbReference type="GO" id="GO:0008658">
    <property type="term" value="F:penicillin binding"/>
    <property type="evidence" value="ECO:0007669"/>
    <property type="project" value="InterPro"/>
</dbReference>
<evidence type="ECO:0000313" key="20">
    <source>
        <dbReference type="Proteomes" id="UP000005744"/>
    </source>
</evidence>
<dbReference type="AlphaFoldDB" id="I3CH60"/>
<evidence type="ECO:0000256" key="12">
    <source>
        <dbReference type="ARBA" id="ARBA00023136"/>
    </source>
</evidence>
<evidence type="ECO:0000256" key="5">
    <source>
        <dbReference type="ARBA" id="ARBA00022645"/>
    </source>
</evidence>
<name>I3CH60_9GAMM</name>
<sequence>MTMLLLTQSNRRSSRPRKSYINRFSARAAARFARRKAKIEVFWRRRQWMLALFSLLAGVLICRAIYLQVMDKEFLQNQGDARHIRTVTMTAHRGTLFDRNGEPLAISSPVDSVWVNPSQFKTEEANWNKLASILNIGRREIDDILTTRMSRGFVYLKRHITPEMTQQVKALNLNGVYLQREYRRFYPSGEVTAHLLGFTNVDDNGQEGMELAFNTSLRGTEGAKQVMQDSRGQIIADVENISLPQNGQDIRLSIDRRLQYLAYRELKSAVRRHNAVAGAVVILDVHTGEVLAMVSQPTYNPNDRSDLKADDYRNRAVVDLFEPGSTIKPFTIAAALQTGKYTPDSLVNTSPGSMRFGKYRIRDTHNYGTLSLARIIQKSSNVGASKIALTIPAEEHWRLLTQLGFGGSSASGFPGEVSGRLANYKTWKPVQRASISYGYSLNTTLLQLARAYTALGNGGVLPSVSFMPLTPEAMNRPINATERIISPKVARQVLDMLELVVKPGGTGTLAQVSGYRVGGKTGTALKSTGRGYASGNYYALFVGIAPISDPRLVMAVLIEEPRTGGYYGGQVAAPVFGKVMAGALRLLNIPPDDIKSL</sequence>
<dbReference type="Gene3D" id="3.30.450.330">
    <property type="match status" value="1"/>
</dbReference>
<comment type="pathway">
    <text evidence="16">Cell wall biogenesis; peptidoglycan biosynthesis.</text>
</comment>
<keyword evidence="4 16" id="KW-0132">Cell division</keyword>
<evidence type="ECO:0000256" key="1">
    <source>
        <dbReference type="ARBA" id="ARBA00004370"/>
    </source>
</evidence>
<dbReference type="InterPro" id="IPR037532">
    <property type="entry name" value="FtsI_transpept"/>
</dbReference>
<evidence type="ECO:0000256" key="14">
    <source>
        <dbReference type="ARBA" id="ARBA00023306"/>
    </source>
</evidence>
<dbReference type="EMBL" id="JH600070">
    <property type="protein sequence ID" value="EIJ42953.1"/>
    <property type="molecule type" value="Genomic_DNA"/>
</dbReference>
<evidence type="ECO:0000256" key="15">
    <source>
        <dbReference type="ARBA" id="ARBA00023316"/>
    </source>
</evidence>
<keyword evidence="12 16" id="KW-0472">Membrane</keyword>
<evidence type="ECO:0000256" key="7">
    <source>
        <dbReference type="ARBA" id="ARBA00022692"/>
    </source>
</evidence>
<dbReference type="GO" id="GO:0009252">
    <property type="term" value="P:peptidoglycan biosynthetic process"/>
    <property type="evidence" value="ECO:0007669"/>
    <property type="project" value="UniProtKB-UniRule"/>
</dbReference>
<dbReference type="InterPro" id="IPR001460">
    <property type="entry name" value="PCN-bd_Tpept"/>
</dbReference>
<comment type="subcellular location">
    <subcellularLocation>
        <location evidence="1">Membrane</location>
    </subcellularLocation>
</comment>
<keyword evidence="20" id="KW-1185">Reference proteome</keyword>
<keyword evidence="7 16" id="KW-0812">Transmembrane</keyword>
<evidence type="ECO:0000256" key="8">
    <source>
        <dbReference type="ARBA" id="ARBA00022801"/>
    </source>
</evidence>
<keyword evidence="13 16" id="KW-0717">Septation</keyword>
<proteinExistence type="inferred from homology"/>
<keyword evidence="2 16" id="KW-1003">Cell membrane</keyword>
<evidence type="ECO:0000256" key="3">
    <source>
        <dbReference type="ARBA" id="ARBA00022519"/>
    </source>
</evidence>
<dbReference type="GO" id="GO:0008360">
    <property type="term" value="P:regulation of cell shape"/>
    <property type="evidence" value="ECO:0007669"/>
    <property type="project" value="UniProtKB-KW"/>
</dbReference>
<keyword evidence="6 16" id="KW-0645">Protease</keyword>
<dbReference type="InterPro" id="IPR050515">
    <property type="entry name" value="Beta-lactam/transpept"/>
</dbReference>
<evidence type="ECO:0000256" key="13">
    <source>
        <dbReference type="ARBA" id="ARBA00023210"/>
    </source>
</evidence>
<dbReference type="GO" id="GO:0000917">
    <property type="term" value="P:division septum assembly"/>
    <property type="evidence" value="ECO:0007669"/>
    <property type="project" value="UniProtKB-KW"/>
</dbReference>
<dbReference type="Pfam" id="PF03717">
    <property type="entry name" value="PBP_dimer"/>
    <property type="match status" value="1"/>
</dbReference>
<dbReference type="SUPFAM" id="SSF56601">
    <property type="entry name" value="beta-lactamase/transpeptidase-like"/>
    <property type="match status" value="1"/>
</dbReference>
<dbReference type="EC" id="3.4.16.4" evidence="16"/>
<feature type="domain" description="Penicillin-binding protein transpeptidase" evidence="17">
    <location>
        <begin position="278"/>
        <end position="580"/>
    </location>
</feature>
<keyword evidence="14 16" id="KW-0131">Cell cycle</keyword>
<reference evidence="19 20" key="1">
    <citation type="submission" date="2011-11" db="EMBL/GenBank/DDBJ databases">
        <title>Improved High-Quality Draft sequence of Beggiatoa alba B18lD.</title>
        <authorList>
            <consortium name="US DOE Joint Genome Institute"/>
            <person name="Lucas S."/>
            <person name="Han J."/>
            <person name="Lapidus A."/>
            <person name="Cheng J.-F."/>
            <person name="Goodwin L."/>
            <person name="Pitluck S."/>
            <person name="Peters L."/>
            <person name="Mikhailova N."/>
            <person name="Held B."/>
            <person name="Detter J.C."/>
            <person name="Han C."/>
            <person name="Tapia R."/>
            <person name="Land M."/>
            <person name="Hauser L."/>
            <person name="Kyrpides N."/>
            <person name="Ivanova N."/>
            <person name="Pagani I."/>
            <person name="Samuel K."/>
            <person name="Teske A."/>
            <person name="Mueller J."/>
            <person name="Woyke T."/>
        </authorList>
    </citation>
    <scope>NUCLEOTIDE SEQUENCE [LARGE SCALE GENOMIC DNA]</scope>
    <source>
        <strain evidence="19 20">B18LD</strain>
    </source>
</reference>
<evidence type="ECO:0000313" key="19">
    <source>
        <dbReference type="EMBL" id="EIJ42953.1"/>
    </source>
</evidence>
<dbReference type="InterPro" id="IPR012338">
    <property type="entry name" value="Beta-lactam/transpept-like"/>
</dbReference>
<dbReference type="eggNOG" id="COG0768">
    <property type="taxonomic scope" value="Bacteria"/>
</dbReference>
<organism evidence="19 20">
    <name type="scientific">Beggiatoa alba B18LD</name>
    <dbReference type="NCBI Taxonomy" id="395493"/>
    <lineage>
        <taxon>Bacteria</taxon>
        <taxon>Pseudomonadati</taxon>
        <taxon>Pseudomonadota</taxon>
        <taxon>Gammaproteobacteria</taxon>
        <taxon>Thiotrichales</taxon>
        <taxon>Thiotrichaceae</taxon>
        <taxon>Beggiatoa</taxon>
    </lineage>
</organism>
<dbReference type="PANTHER" id="PTHR30627">
    <property type="entry name" value="PEPTIDOGLYCAN D,D-TRANSPEPTIDASE"/>
    <property type="match status" value="1"/>
</dbReference>
<dbReference type="UniPathway" id="UPA00219"/>
<keyword evidence="3 16" id="KW-0997">Cell inner membrane</keyword>
<feature type="active site" description="Acyl-ester intermediate" evidence="16">
    <location>
        <position position="325"/>
    </location>
</feature>
<dbReference type="PANTHER" id="PTHR30627:SF1">
    <property type="entry name" value="PEPTIDOGLYCAN D,D-TRANSPEPTIDASE FTSI"/>
    <property type="match status" value="1"/>
</dbReference>
<dbReference type="GO" id="GO:0008955">
    <property type="term" value="F:peptidoglycan glycosyltransferase activity"/>
    <property type="evidence" value="ECO:0007669"/>
    <property type="project" value="InterPro"/>
</dbReference>
<dbReference type="SUPFAM" id="SSF56519">
    <property type="entry name" value="Penicillin binding protein dimerisation domain"/>
    <property type="match status" value="1"/>
</dbReference>
<dbReference type="GO" id="GO:0005886">
    <property type="term" value="C:plasma membrane"/>
    <property type="evidence" value="ECO:0007669"/>
    <property type="project" value="UniProtKB-UniRule"/>
</dbReference>
<gene>
    <name evidence="16" type="primary">ftsI</name>
    <name evidence="19" type="ORF">BegalDRAFT_2088</name>
</gene>
<keyword evidence="8 16" id="KW-0378">Hydrolase</keyword>
<evidence type="ECO:0000256" key="2">
    <source>
        <dbReference type="ARBA" id="ARBA00022475"/>
    </source>
</evidence>
<keyword evidence="11 16" id="KW-1133">Transmembrane helix</keyword>
<evidence type="ECO:0000256" key="4">
    <source>
        <dbReference type="ARBA" id="ARBA00022618"/>
    </source>
</evidence>
<dbReference type="GO" id="GO:0009002">
    <property type="term" value="F:serine-type D-Ala-D-Ala carboxypeptidase activity"/>
    <property type="evidence" value="ECO:0007669"/>
    <property type="project" value="UniProtKB-UniRule"/>
</dbReference>
<keyword evidence="10 16" id="KW-0573">Peptidoglycan synthesis</keyword>
<dbReference type="STRING" id="395493.BegalDRAFT_2088"/>
<dbReference type="HAMAP" id="MF_02080">
    <property type="entry name" value="FtsI_transpept"/>
    <property type="match status" value="1"/>
</dbReference>
<comment type="similarity">
    <text evidence="16">Belongs to the transpeptidase family. FtsI subfamily.</text>
</comment>
<keyword evidence="5 16" id="KW-0121">Carboxypeptidase</keyword>
<dbReference type="GO" id="GO:0006508">
    <property type="term" value="P:proteolysis"/>
    <property type="evidence" value="ECO:0007669"/>
    <property type="project" value="UniProtKB-KW"/>
</dbReference>
<keyword evidence="9 16" id="KW-0133">Cell shape</keyword>
<dbReference type="HOGENOM" id="CLU_009289_6_2_6"/>
<dbReference type="Proteomes" id="UP000005744">
    <property type="component" value="Unassembled WGS sequence"/>
</dbReference>
<evidence type="ECO:0000259" key="18">
    <source>
        <dbReference type="Pfam" id="PF03717"/>
    </source>
</evidence>
<comment type="catalytic activity">
    <reaction evidence="16">
        <text>Preferential cleavage: (Ac)2-L-Lys-D-Ala-|-D-Ala. Also transpeptidation of peptidyl-alanyl moieties that are N-acyl substituents of D-alanine.</text>
        <dbReference type="EC" id="3.4.16.4"/>
    </reaction>
</comment>
<dbReference type="Pfam" id="PF00905">
    <property type="entry name" value="Transpeptidase"/>
    <property type="match status" value="1"/>
</dbReference>
<evidence type="ECO:0000256" key="10">
    <source>
        <dbReference type="ARBA" id="ARBA00022984"/>
    </source>
</evidence>
<evidence type="ECO:0000256" key="6">
    <source>
        <dbReference type="ARBA" id="ARBA00022670"/>
    </source>
</evidence>
<dbReference type="GO" id="GO:0043093">
    <property type="term" value="P:FtsZ-dependent cytokinesis"/>
    <property type="evidence" value="ECO:0007669"/>
    <property type="project" value="UniProtKB-UniRule"/>
</dbReference>
<feature type="domain" description="Penicillin-binding protein dimerisation" evidence="18">
    <location>
        <begin position="90"/>
        <end position="237"/>
    </location>
</feature>
<keyword evidence="15 16" id="KW-0961">Cell wall biogenesis/degradation</keyword>